<dbReference type="RefSeq" id="WP_155038918.1">
    <property type="nucleotide sequence ID" value="NZ_WMIG01000002.1"/>
</dbReference>
<dbReference type="OrthoDB" id="9976904at2"/>
<accession>A0A844HML4</accession>
<dbReference type="EMBL" id="WMIG01000002">
    <property type="protein sequence ID" value="MTH58991.1"/>
    <property type="molecule type" value="Genomic_DNA"/>
</dbReference>
<gene>
    <name evidence="1" type="ORF">GL300_07175</name>
</gene>
<comment type="caution">
    <text evidence="1">The sequence shown here is derived from an EMBL/GenBank/DDBJ whole genome shotgun (WGS) entry which is preliminary data.</text>
</comment>
<organism evidence="1 2">
    <name type="scientific">Paracoccus litorisediminis</name>
    <dbReference type="NCBI Taxonomy" id="2006130"/>
    <lineage>
        <taxon>Bacteria</taxon>
        <taxon>Pseudomonadati</taxon>
        <taxon>Pseudomonadota</taxon>
        <taxon>Alphaproteobacteria</taxon>
        <taxon>Rhodobacterales</taxon>
        <taxon>Paracoccaceae</taxon>
        <taxon>Paracoccus</taxon>
    </lineage>
</organism>
<sequence length="78" mass="8229">MITPNDLESVSCQLSKLSNLYAALALAVESIDDSDNRQARDAVIGLTEVIGTQIERSRGALAALFPIARDAAKQAEAA</sequence>
<dbReference type="Proteomes" id="UP000449846">
    <property type="component" value="Unassembled WGS sequence"/>
</dbReference>
<name>A0A844HML4_9RHOB</name>
<proteinExistence type="predicted"/>
<evidence type="ECO:0000313" key="1">
    <source>
        <dbReference type="EMBL" id="MTH58991.1"/>
    </source>
</evidence>
<protein>
    <submittedName>
        <fullName evidence="1">Uncharacterized protein</fullName>
    </submittedName>
</protein>
<dbReference type="AlphaFoldDB" id="A0A844HML4"/>
<reference evidence="1 2" key="1">
    <citation type="submission" date="2019-11" db="EMBL/GenBank/DDBJ databases">
        <authorList>
            <person name="Dong K."/>
        </authorList>
    </citation>
    <scope>NUCLEOTIDE SEQUENCE [LARGE SCALE GENOMIC DNA]</scope>
    <source>
        <strain evidence="1 2">NBRC 112902</strain>
    </source>
</reference>
<evidence type="ECO:0000313" key="2">
    <source>
        <dbReference type="Proteomes" id="UP000449846"/>
    </source>
</evidence>
<keyword evidence="2" id="KW-1185">Reference proteome</keyword>